<organism evidence="1 2">
    <name type="scientific">Actinacidiphila cocklensis</name>
    <dbReference type="NCBI Taxonomy" id="887465"/>
    <lineage>
        <taxon>Bacteria</taxon>
        <taxon>Bacillati</taxon>
        <taxon>Actinomycetota</taxon>
        <taxon>Actinomycetes</taxon>
        <taxon>Kitasatosporales</taxon>
        <taxon>Streptomycetaceae</taxon>
        <taxon>Actinacidiphila</taxon>
    </lineage>
</organism>
<dbReference type="AlphaFoldDB" id="A0A9W4DI36"/>
<gene>
    <name evidence="1" type="ORF">SCOCK_130158</name>
</gene>
<name>A0A9W4DI36_9ACTN</name>
<evidence type="ECO:0000313" key="2">
    <source>
        <dbReference type="Proteomes" id="UP001152519"/>
    </source>
</evidence>
<proteinExistence type="predicted"/>
<protein>
    <submittedName>
        <fullName evidence="1">Uncharacterized protein</fullName>
    </submittedName>
</protein>
<reference evidence="1" key="1">
    <citation type="submission" date="2021-05" db="EMBL/GenBank/DDBJ databases">
        <authorList>
            <person name="Arsene-Ploetze F."/>
        </authorList>
    </citation>
    <scope>NUCLEOTIDE SEQUENCE</scope>
    <source>
        <strain evidence="1">DSM 42138</strain>
    </source>
</reference>
<accession>A0A9W4DI36</accession>
<comment type="caution">
    <text evidence="1">The sequence shown here is derived from an EMBL/GenBank/DDBJ whole genome shotgun (WGS) entry which is preliminary data.</text>
</comment>
<dbReference type="Proteomes" id="UP001152519">
    <property type="component" value="Unassembled WGS sequence"/>
</dbReference>
<sequence length="41" mass="4609">MVQTPPCECGHEPAAPVCSTFAPLWQEKMILWDFRAVPHKG</sequence>
<evidence type="ECO:0000313" key="1">
    <source>
        <dbReference type="EMBL" id="CAG6391756.1"/>
    </source>
</evidence>
<keyword evidence="2" id="KW-1185">Reference proteome</keyword>
<dbReference type="EMBL" id="CAJSLV010000035">
    <property type="protein sequence ID" value="CAG6391756.1"/>
    <property type="molecule type" value="Genomic_DNA"/>
</dbReference>